<dbReference type="InterPro" id="IPR011009">
    <property type="entry name" value="Kinase-like_dom_sf"/>
</dbReference>
<feature type="compositionally biased region" description="Polar residues" evidence="1">
    <location>
        <begin position="474"/>
        <end position="487"/>
    </location>
</feature>
<dbReference type="Gene3D" id="1.10.510.10">
    <property type="entry name" value="Transferase(Phosphotransferase) domain 1"/>
    <property type="match status" value="1"/>
</dbReference>
<accession>A0A0H5QG40</accession>
<dbReference type="EMBL" id="HACM01000576">
    <property type="protein sequence ID" value="CRZ01018.1"/>
    <property type="molecule type" value="Transcribed_RNA"/>
</dbReference>
<sequence>MNMLSREETSSPACLGSLKKDSFHYAIIDISGIRLTSLVEMGTPKFKEEEISCIVSDILYSLAALHRLQLMHRHVKCDYVYVDKSGKSFLLGYTDAALQLSSISRDPINASKFDHAIDVELLGVMLLHMVLGYQPQPPHSNTLLSLFKSSSLNQHSAAKLDFIQLCLTFPNAPQVEELQQHAFVSMRLPQLDLQRFHLYFDRGPQSSDVDEYQGNLRSDQTHMLPNCMAIQQVNQRTSSKESQRSDAGAKILFRPGSAIKESYQQAEDVLRNIHALWPGLLSQEEQETVQLESRKQAREDLALILSTGDESRRLDQFTEQKLVSEVVPCYSSDRPASVKAATQDVGTTVTSHTSSKKFTYSSSETLRPERDVSVPCLRASPYNETKTAPQSWERVLKSQPARTNYCPEDPAGKLFSRCTRAISKWERKLEKFKSEMMKEQCNEASPSRPSCLGDSSHSGFHDDVNAAKSNVKLQRAQQESPSITPLRSCSKPPNRGFCHNPPQGPIQKMRHESSIFTPWRKHVFQNQNNRTHEEEGFLRGRDLLVHSLQELRVDTSGLENRISIAEPEPIVNQLECSMDKPHHHSSPPSNQDNEEHHSSSPATTNPNAIPERLVQPFRRARQLEPFRDRLRRCLDVIDFPINPM</sequence>
<dbReference type="SUPFAM" id="SSF56112">
    <property type="entry name" value="Protein kinase-like (PK-like)"/>
    <property type="match status" value="1"/>
</dbReference>
<organism evidence="2">
    <name type="scientific">Spongospora subterranea</name>
    <dbReference type="NCBI Taxonomy" id="70186"/>
    <lineage>
        <taxon>Eukaryota</taxon>
        <taxon>Sar</taxon>
        <taxon>Rhizaria</taxon>
        <taxon>Endomyxa</taxon>
        <taxon>Phytomyxea</taxon>
        <taxon>Plasmodiophorida</taxon>
        <taxon>Plasmodiophoridae</taxon>
        <taxon>Spongospora</taxon>
    </lineage>
</organism>
<feature type="region of interest" description="Disordered" evidence="1">
    <location>
        <begin position="578"/>
        <end position="613"/>
    </location>
</feature>
<dbReference type="AlphaFoldDB" id="A0A0H5QG40"/>
<evidence type="ECO:0008006" key="3">
    <source>
        <dbReference type="Google" id="ProtNLM"/>
    </source>
</evidence>
<proteinExistence type="predicted"/>
<evidence type="ECO:0000256" key="1">
    <source>
        <dbReference type="SAM" id="MobiDB-lite"/>
    </source>
</evidence>
<feature type="region of interest" description="Disordered" evidence="1">
    <location>
        <begin position="474"/>
        <end position="494"/>
    </location>
</feature>
<reference evidence="2" key="1">
    <citation type="submission" date="2015-04" db="EMBL/GenBank/DDBJ databases">
        <title>The genome sequence of the plant pathogenic Rhizarian Plasmodiophora brassicae reveals insights in its biotrophic life cycle and the origin of chitin synthesis.</title>
        <authorList>
            <person name="Schwelm A."/>
            <person name="Fogelqvist J."/>
            <person name="Knaust A."/>
            <person name="Julke S."/>
            <person name="Lilja T."/>
            <person name="Dhandapani V."/>
            <person name="Bonilla-Rosso G."/>
            <person name="Karlsson M."/>
            <person name="Shevchenko A."/>
            <person name="Choi S.R."/>
            <person name="Kim H.G."/>
            <person name="Park J.Y."/>
            <person name="Lim Y.P."/>
            <person name="Ludwig-Muller J."/>
            <person name="Dixelius C."/>
        </authorList>
    </citation>
    <scope>NUCLEOTIDE SEQUENCE</scope>
    <source>
        <tissue evidence="2">Potato root galls</tissue>
    </source>
</reference>
<dbReference type="EMBL" id="HACM01000580">
    <property type="protein sequence ID" value="CRZ01022.1"/>
    <property type="molecule type" value="Transcribed_RNA"/>
</dbReference>
<name>A0A0H5QG40_9EUKA</name>
<protein>
    <recommendedName>
        <fullName evidence="3">Protein kinase domain-containing protein</fullName>
    </recommendedName>
</protein>
<evidence type="ECO:0000313" key="2">
    <source>
        <dbReference type="EMBL" id="CRZ01018.1"/>
    </source>
</evidence>